<dbReference type="AlphaFoldDB" id="A0A061FDZ8"/>
<gene>
    <name evidence="1" type="ORF">TCM_034296</name>
</gene>
<dbReference type="HOGENOM" id="CLU_175823_0_0_1"/>
<evidence type="ECO:0000313" key="2">
    <source>
        <dbReference type="Proteomes" id="UP000026915"/>
    </source>
</evidence>
<organism evidence="1 2">
    <name type="scientific">Theobroma cacao</name>
    <name type="common">Cacao</name>
    <name type="synonym">Cocoa</name>
    <dbReference type="NCBI Taxonomy" id="3641"/>
    <lineage>
        <taxon>Eukaryota</taxon>
        <taxon>Viridiplantae</taxon>
        <taxon>Streptophyta</taxon>
        <taxon>Embryophyta</taxon>
        <taxon>Tracheophyta</taxon>
        <taxon>Spermatophyta</taxon>
        <taxon>Magnoliopsida</taxon>
        <taxon>eudicotyledons</taxon>
        <taxon>Gunneridae</taxon>
        <taxon>Pentapetalae</taxon>
        <taxon>rosids</taxon>
        <taxon>malvids</taxon>
        <taxon>Malvales</taxon>
        <taxon>Malvaceae</taxon>
        <taxon>Byttnerioideae</taxon>
        <taxon>Theobroma</taxon>
    </lineage>
</organism>
<reference evidence="1 2" key="1">
    <citation type="journal article" date="2013" name="Genome Biol.">
        <title>The genome sequence of the most widely cultivated cacao type and its use to identify candidate genes regulating pod color.</title>
        <authorList>
            <person name="Motamayor J.C."/>
            <person name="Mockaitis K."/>
            <person name="Schmutz J."/>
            <person name="Haiminen N."/>
            <person name="Iii D.L."/>
            <person name="Cornejo O."/>
            <person name="Findley S.D."/>
            <person name="Zheng P."/>
            <person name="Utro F."/>
            <person name="Royaert S."/>
            <person name="Saski C."/>
            <person name="Jenkins J."/>
            <person name="Podicheti R."/>
            <person name="Zhao M."/>
            <person name="Scheffler B.E."/>
            <person name="Stack J.C."/>
            <person name="Feltus F.A."/>
            <person name="Mustiga G.M."/>
            <person name="Amores F."/>
            <person name="Phillips W."/>
            <person name="Marelli J.P."/>
            <person name="May G.D."/>
            <person name="Shapiro H."/>
            <person name="Ma J."/>
            <person name="Bustamante C.D."/>
            <person name="Schnell R.J."/>
            <person name="Main D."/>
            <person name="Gilbert D."/>
            <person name="Parida L."/>
            <person name="Kuhn D.N."/>
        </authorList>
    </citation>
    <scope>NUCLEOTIDE SEQUENCE [LARGE SCALE GENOMIC DNA]</scope>
    <source>
        <strain evidence="2">cv. Matina 1-6</strain>
    </source>
</reference>
<dbReference type="OMA" id="NEYEVHE"/>
<proteinExistence type="predicted"/>
<dbReference type="eggNOG" id="ENOG502SZGP">
    <property type="taxonomic scope" value="Eukaryota"/>
</dbReference>
<dbReference type="Gramene" id="EOY15133">
    <property type="protein sequence ID" value="EOY15133"/>
    <property type="gene ID" value="TCM_034296"/>
</dbReference>
<name>A0A061FDZ8_THECC</name>
<accession>A0A061FDZ8</accession>
<evidence type="ECO:0000313" key="1">
    <source>
        <dbReference type="EMBL" id="EOY15133.1"/>
    </source>
</evidence>
<keyword evidence="2" id="KW-1185">Reference proteome</keyword>
<dbReference type="InParanoid" id="A0A061FDZ8"/>
<protein>
    <submittedName>
        <fullName evidence="1">Exopolysaccharide phosphotransferase SCO6021, putative</fullName>
    </submittedName>
</protein>
<dbReference type="EMBL" id="CM001886">
    <property type="protein sequence ID" value="EOY15133.1"/>
    <property type="molecule type" value="Genomic_DNA"/>
</dbReference>
<sequence length="112" mass="12988">MTTVPNCEAPTLTSLNDLVPLYPWKTPTPPFSRSRSMAYSKIKEPLLVKDGVRVYWQAVPGLRKDDHGDMDFEVPCGGLFEFIDKYVFKAIRRWIDRLFGELLGLPKFEEYM</sequence>
<dbReference type="Proteomes" id="UP000026915">
    <property type="component" value="Chromosome 8"/>
</dbReference>